<evidence type="ECO:0000313" key="2">
    <source>
        <dbReference type="Proteomes" id="UP000736787"/>
    </source>
</evidence>
<dbReference type="InterPro" id="IPR016024">
    <property type="entry name" value="ARM-type_fold"/>
</dbReference>
<reference evidence="1" key="1">
    <citation type="submission" date="2018-10" db="EMBL/GenBank/DDBJ databases">
        <title>Effector identification in a new, highly contiguous assembly of the strawberry crown rot pathogen Phytophthora cactorum.</title>
        <authorList>
            <person name="Armitage A.D."/>
            <person name="Nellist C.F."/>
            <person name="Bates H."/>
            <person name="Vickerstaff R.J."/>
            <person name="Harrison R.J."/>
        </authorList>
    </citation>
    <scope>NUCLEOTIDE SEQUENCE</scope>
    <source>
        <strain evidence="1">4040</strain>
    </source>
</reference>
<dbReference type="AlphaFoldDB" id="A0A8T1EJY7"/>
<dbReference type="EMBL" id="RCMK01000007">
    <property type="protein sequence ID" value="KAG2955135.1"/>
    <property type="molecule type" value="Genomic_DNA"/>
</dbReference>
<dbReference type="Proteomes" id="UP000736787">
    <property type="component" value="Unassembled WGS sequence"/>
</dbReference>
<dbReference type="VEuPathDB" id="FungiDB:PC110_g3274"/>
<comment type="caution">
    <text evidence="1">The sequence shown here is derived from an EMBL/GenBank/DDBJ whole genome shotgun (WGS) entry which is preliminary data.</text>
</comment>
<dbReference type="SUPFAM" id="SSF48371">
    <property type="entry name" value="ARM repeat"/>
    <property type="match status" value="1"/>
</dbReference>
<accession>A0A8T1EJY7</accession>
<protein>
    <recommendedName>
        <fullName evidence="3">Armadillo-type fold</fullName>
    </recommendedName>
</protein>
<evidence type="ECO:0000313" key="1">
    <source>
        <dbReference type="EMBL" id="KAG2955135.1"/>
    </source>
</evidence>
<name>A0A8T1EJY7_9STRA</name>
<sequence>MASVRRVLLAANCDEECEAFRYLLQPQESISEQGLDLGLLSCEPPVLPCDGDDEGRNSSQSLLEDLLIHLAVRKFAAAAGSGGDKVILGVDPQTLVHWEQIEAEQFAEIKSFVEALHGLLLKSEWNAASISTLRRIVKRLQNPRARQRFLGFAFQILHLSLLPKSSDMETKFFDEAVRLLLLGVTDLWSAIRKDCAKMTATIAFEFSSQSHVDQFMDSLLCVAIGSRSVSADKSQVTAWTEREGALLALSVLLRSINMDSTGHVAVTEDLKVSQVKDDIKGMLGIRQLPVIKYRYGRHNLTQLPRCLVQTLKPAIYQCLRHDQLSVRQLSAQCLVEYASLCEEPTRLLIFQEVISKLNRINRNEKVSENENAANPDESELLDAFEAEGLLDVLARMAPRLPSTFLFKHWKFVFPTLEKYVMHIASSVRQKSSSVVLALANQSLSANSGDEASLKLMMQILVSLSKQIHDESSLCWQRKEGRLLSIDVLVNVLGESLLNCSSDVCKLLKWEPEPTKCHQRRSSSLADLQTFMWAHDQAQSSTWVSDTHEVDGDQSALRENNHIRAGGESLIHAINIWIEKNNGQNDLPTSGHGFWQQILSGFIAQTKEAFESSQFELRRISRQVLPGLMRVVIWTDQLNFFSLTELAAESAERSWSWTCVKNIVLHLRYLEESVVALGENVERSTSQKLAMDWKTVWQGLMVLESGAQSLSIDTEEIVAKVEARLMAFLSFGTVADPPRQVTSLLDGALRSIHAHLPKGMLLMEIGSASMSIDNSLDRQFCIFLVPVLPTVVSTLQYLNGRHGSNNSSCSDSFQSREVDLSWKSRWLCLERIMLSWLSCDDMFRWITLSKSKAQSQLLESLSVLLHFSVTDLSPAEEGEEVDRIVQCLQDNFAYSQTETIRKQDTNCFFLMDIYLQVWLRCLKNTSHYTSKIAVAVAQIYSQRQQNLAVSDAKTKPIENNLMAESWDDWDGDEVQQASPVSDVQEPSGSSTLDSLFQEVLDSLDDGQLNLLCEAVRGIPDIAGMHDIPTEHMTRMQQQIGACVHTL</sequence>
<gene>
    <name evidence="1" type="ORF">PC117_g709</name>
</gene>
<organism evidence="1 2">
    <name type="scientific">Phytophthora cactorum</name>
    <dbReference type="NCBI Taxonomy" id="29920"/>
    <lineage>
        <taxon>Eukaryota</taxon>
        <taxon>Sar</taxon>
        <taxon>Stramenopiles</taxon>
        <taxon>Oomycota</taxon>
        <taxon>Peronosporomycetes</taxon>
        <taxon>Peronosporales</taxon>
        <taxon>Peronosporaceae</taxon>
        <taxon>Phytophthora</taxon>
    </lineage>
</organism>
<proteinExistence type="predicted"/>
<evidence type="ECO:0008006" key="3">
    <source>
        <dbReference type="Google" id="ProtNLM"/>
    </source>
</evidence>